<evidence type="ECO:0000313" key="2">
    <source>
        <dbReference type="Proteomes" id="UP001239111"/>
    </source>
</evidence>
<gene>
    <name evidence="1" type="ORF">QAD02_018432</name>
</gene>
<sequence length="305" mass="34899">MIYTDEMLERESLQIFFEDEDTLEEFKKGNVYSYNQSTLILSSLIHSDETMDSAKHQSAILTVLNGGKVESNTALLLAEVIFGRVVDKKHQTVRLIKTLIQFSHETKNRIHDAMSFIKSVEVNEEELKRLTEELLLTESELRDLCELQLKPKQVHRTYSRKHSINDFKKALNEKAGQDTETVNENNHIVDRTRCDALVEDLKTAFSNFTISLHNLTQELSSKTRKGEPELHDDEHPDELEHKKGKRCAERDSDIPAKIPREEFPGRLMPNCMLLAEGDINPSGRFGDSMSVKESNMSRPVDRGSA</sequence>
<organism evidence="1 2">
    <name type="scientific">Eretmocerus hayati</name>
    <dbReference type="NCBI Taxonomy" id="131215"/>
    <lineage>
        <taxon>Eukaryota</taxon>
        <taxon>Metazoa</taxon>
        <taxon>Ecdysozoa</taxon>
        <taxon>Arthropoda</taxon>
        <taxon>Hexapoda</taxon>
        <taxon>Insecta</taxon>
        <taxon>Pterygota</taxon>
        <taxon>Neoptera</taxon>
        <taxon>Endopterygota</taxon>
        <taxon>Hymenoptera</taxon>
        <taxon>Apocrita</taxon>
        <taxon>Proctotrupomorpha</taxon>
        <taxon>Chalcidoidea</taxon>
        <taxon>Aphelinidae</taxon>
        <taxon>Aphelininae</taxon>
        <taxon>Eretmocerus</taxon>
    </lineage>
</organism>
<keyword evidence="2" id="KW-1185">Reference proteome</keyword>
<dbReference type="Proteomes" id="UP001239111">
    <property type="component" value="Chromosome 1"/>
</dbReference>
<reference evidence="1" key="1">
    <citation type="submission" date="2023-04" db="EMBL/GenBank/DDBJ databases">
        <title>A chromosome-level genome assembly of the parasitoid wasp Eretmocerus hayati.</title>
        <authorList>
            <person name="Zhong Y."/>
            <person name="Liu S."/>
            <person name="Liu Y."/>
        </authorList>
    </citation>
    <scope>NUCLEOTIDE SEQUENCE</scope>
    <source>
        <strain evidence="1">ZJU_SS_LIU_2023</strain>
    </source>
</reference>
<accession>A0ACC2PGU3</accession>
<protein>
    <submittedName>
        <fullName evidence="1">Uncharacterized protein</fullName>
    </submittedName>
</protein>
<evidence type="ECO:0000313" key="1">
    <source>
        <dbReference type="EMBL" id="KAJ8682640.1"/>
    </source>
</evidence>
<proteinExistence type="predicted"/>
<comment type="caution">
    <text evidence="1">The sequence shown here is derived from an EMBL/GenBank/DDBJ whole genome shotgun (WGS) entry which is preliminary data.</text>
</comment>
<dbReference type="EMBL" id="CM056741">
    <property type="protein sequence ID" value="KAJ8682640.1"/>
    <property type="molecule type" value="Genomic_DNA"/>
</dbReference>
<name>A0ACC2PGU3_9HYME</name>